<evidence type="ECO:0000313" key="3">
    <source>
        <dbReference type="Proteomes" id="UP000641954"/>
    </source>
</evidence>
<evidence type="ECO:0000313" key="2">
    <source>
        <dbReference type="EMBL" id="MBD2544314.1"/>
    </source>
</evidence>
<sequence>MPIENLIPDPWIENCTTSPGRRSPPVNLTGEHQHNQHKMKKNIQPFPQSCLPD</sequence>
<organism evidence="2 3">
    <name type="scientific">Planktothricoides raciborskii FACHB-1370</name>
    <dbReference type="NCBI Taxonomy" id="2949576"/>
    <lineage>
        <taxon>Bacteria</taxon>
        <taxon>Bacillati</taxon>
        <taxon>Cyanobacteriota</taxon>
        <taxon>Cyanophyceae</taxon>
        <taxon>Oscillatoriophycideae</taxon>
        <taxon>Oscillatoriales</taxon>
        <taxon>Oscillatoriaceae</taxon>
        <taxon>Planktothricoides</taxon>
    </lineage>
</organism>
<dbReference type="RefSeq" id="WP_156331950.1">
    <property type="nucleotide sequence ID" value="NZ_JACJSK010000012.1"/>
</dbReference>
<protein>
    <submittedName>
        <fullName evidence="2">Uncharacterized protein</fullName>
    </submittedName>
</protein>
<evidence type="ECO:0000256" key="1">
    <source>
        <dbReference type="SAM" id="MobiDB-lite"/>
    </source>
</evidence>
<accession>A0ABR8EBT8</accession>
<gene>
    <name evidence="2" type="ORF">H6G72_10765</name>
</gene>
<feature type="region of interest" description="Disordered" evidence="1">
    <location>
        <begin position="1"/>
        <end position="53"/>
    </location>
</feature>
<reference evidence="2 3" key="1">
    <citation type="journal article" date="2020" name="ISME J.">
        <title>Comparative genomics reveals insights into cyanobacterial evolution and habitat adaptation.</title>
        <authorList>
            <person name="Chen M.Y."/>
            <person name="Teng W.K."/>
            <person name="Zhao L."/>
            <person name="Hu C.X."/>
            <person name="Zhou Y.K."/>
            <person name="Han B.P."/>
            <person name="Song L.R."/>
            <person name="Shu W.S."/>
        </authorList>
    </citation>
    <scope>NUCLEOTIDE SEQUENCE [LARGE SCALE GENOMIC DNA]</scope>
    <source>
        <strain evidence="2 3">FACHB-1370</strain>
    </source>
</reference>
<proteinExistence type="predicted"/>
<dbReference type="EMBL" id="JACJSK010000012">
    <property type="protein sequence ID" value="MBD2544314.1"/>
    <property type="molecule type" value="Genomic_DNA"/>
</dbReference>
<dbReference type="Proteomes" id="UP000641954">
    <property type="component" value="Unassembled WGS sequence"/>
</dbReference>
<comment type="caution">
    <text evidence="2">The sequence shown here is derived from an EMBL/GenBank/DDBJ whole genome shotgun (WGS) entry which is preliminary data.</text>
</comment>
<keyword evidence="3" id="KW-1185">Reference proteome</keyword>
<name>A0ABR8EBT8_9CYAN</name>